<protein>
    <submittedName>
        <fullName evidence="1">Uncharacterized protein</fullName>
    </submittedName>
</protein>
<dbReference type="EMBL" id="JAVREN010000008">
    <property type="protein sequence ID" value="MDT0306878.1"/>
    <property type="molecule type" value="Genomic_DNA"/>
</dbReference>
<gene>
    <name evidence="1" type="ORF">RM780_07860</name>
</gene>
<dbReference type="RefSeq" id="WP_311629818.1">
    <property type="nucleotide sequence ID" value="NZ_JAVREN010000008.1"/>
</dbReference>
<reference evidence="2" key="1">
    <citation type="submission" date="2023-07" db="EMBL/GenBank/DDBJ databases">
        <title>30 novel species of actinomycetes from the DSMZ collection.</title>
        <authorList>
            <person name="Nouioui I."/>
        </authorList>
    </citation>
    <scope>NUCLEOTIDE SEQUENCE [LARGE SCALE GENOMIC DNA]</scope>
    <source>
        <strain evidence="2">DSM 44917</strain>
    </source>
</reference>
<comment type="caution">
    <text evidence="1">The sequence shown here is derived from an EMBL/GenBank/DDBJ whole genome shotgun (WGS) entry which is preliminary data.</text>
</comment>
<evidence type="ECO:0000313" key="2">
    <source>
        <dbReference type="Proteomes" id="UP001183388"/>
    </source>
</evidence>
<dbReference type="Proteomes" id="UP001183388">
    <property type="component" value="Unassembled WGS sequence"/>
</dbReference>
<evidence type="ECO:0000313" key="1">
    <source>
        <dbReference type="EMBL" id="MDT0306878.1"/>
    </source>
</evidence>
<accession>A0ABU2L6K3</accession>
<organism evidence="1 2">
    <name type="scientific">Streptomyces boetiae</name>
    <dbReference type="NCBI Taxonomy" id="3075541"/>
    <lineage>
        <taxon>Bacteria</taxon>
        <taxon>Bacillati</taxon>
        <taxon>Actinomycetota</taxon>
        <taxon>Actinomycetes</taxon>
        <taxon>Kitasatosporales</taxon>
        <taxon>Streptomycetaceae</taxon>
        <taxon>Streptomyces</taxon>
    </lineage>
</organism>
<name>A0ABU2L6K3_9ACTN</name>
<proteinExistence type="predicted"/>
<keyword evidence="2" id="KW-1185">Reference proteome</keyword>
<sequence>METSTPRPTPGLIVLYKLSADDVAQITQRIKDAEPRPFVNPLEAGAIVPAVVVRVWPVGSANLHVLLDGEITLWATSRSEGTEPGTWARPERG</sequence>